<dbReference type="GO" id="GO:0003755">
    <property type="term" value="F:peptidyl-prolyl cis-trans isomerase activity"/>
    <property type="evidence" value="ECO:0007669"/>
    <property type="project" value="UniProtKB-UniRule"/>
</dbReference>
<dbReference type="PRINTS" id="PR00153">
    <property type="entry name" value="CSAPPISMRASE"/>
</dbReference>
<gene>
    <name evidence="7" type="ORF">NOR51B_2161</name>
</gene>
<comment type="similarity">
    <text evidence="2 5">Belongs to the cyclophilin-type PPIase family.</text>
</comment>
<keyword evidence="3 5" id="KW-0697">Rotamase</keyword>
<dbReference type="PANTHER" id="PTHR43246">
    <property type="entry name" value="PEPTIDYL-PROLYL CIS-TRANS ISOMERASE CYP38, CHLOROPLASTIC"/>
    <property type="match status" value="1"/>
</dbReference>
<sequence>MKTTFGDLTLSLDGEKAPKTVENFLNYVRSGFYDGTIFHRVIDNFMIQGGGFDSDMQQKPAEAPIENEADNGLTNDRGTIAMARTTDPHSATAQFFINVGNNDFLNHTGKTMQGWGYAVFGAVTEGDAVLDKIRDVKTGNKAGHQDVPVEAVIIESITVLDD</sequence>
<dbReference type="EC" id="5.2.1.8" evidence="5"/>
<dbReference type="Pfam" id="PF00160">
    <property type="entry name" value="Pro_isomerase"/>
    <property type="match status" value="1"/>
</dbReference>
<evidence type="ECO:0000256" key="4">
    <source>
        <dbReference type="ARBA" id="ARBA00023235"/>
    </source>
</evidence>
<keyword evidence="8" id="KW-1185">Reference proteome</keyword>
<dbReference type="SUPFAM" id="SSF50891">
    <property type="entry name" value="Cyclophilin-like"/>
    <property type="match status" value="1"/>
</dbReference>
<evidence type="ECO:0000259" key="6">
    <source>
        <dbReference type="PROSITE" id="PS50072"/>
    </source>
</evidence>
<evidence type="ECO:0000313" key="8">
    <source>
        <dbReference type="Proteomes" id="UP000004699"/>
    </source>
</evidence>
<evidence type="ECO:0000256" key="5">
    <source>
        <dbReference type="RuleBase" id="RU363019"/>
    </source>
</evidence>
<dbReference type="InterPro" id="IPR024936">
    <property type="entry name" value="Cyclophilin-type_PPIase"/>
</dbReference>
<dbReference type="PROSITE" id="PS50072">
    <property type="entry name" value="CSA_PPIASE_2"/>
    <property type="match status" value="1"/>
</dbReference>
<dbReference type="GO" id="GO:0006457">
    <property type="term" value="P:protein folding"/>
    <property type="evidence" value="ECO:0007669"/>
    <property type="project" value="InterPro"/>
</dbReference>
<comment type="catalytic activity">
    <reaction evidence="5">
        <text>[protein]-peptidylproline (omega=180) = [protein]-peptidylproline (omega=0)</text>
        <dbReference type="Rhea" id="RHEA:16237"/>
        <dbReference type="Rhea" id="RHEA-COMP:10747"/>
        <dbReference type="Rhea" id="RHEA-COMP:10748"/>
        <dbReference type="ChEBI" id="CHEBI:83833"/>
        <dbReference type="ChEBI" id="CHEBI:83834"/>
        <dbReference type="EC" id="5.2.1.8"/>
    </reaction>
</comment>
<dbReference type="PROSITE" id="PS00170">
    <property type="entry name" value="CSA_PPIASE_1"/>
    <property type="match status" value="1"/>
</dbReference>
<keyword evidence="4 5" id="KW-0413">Isomerase</keyword>
<protein>
    <recommendedName>
        <fullName evidence="5">Peptidyl-prolyl cis-trans isomerase</fullName>
        <shortName evidence="5">PPIase</shortName>
        <ecNumber evidence="5">5.2.1.8</ecNumber>
    </recommendedName>
</protein>
<dbReference type="Gene3D" id="2.40.100.10">
    <property type="entry name" value="Cyclophilin-like"/>
    <property type="match status" value="1"/>
</dbReference>
<evidence type="ECO:0000313" key="7">
    <source>
        <dbReference type="EMBL" id="EED36213.1"/>
    </source>
</evidence>
<dbReference type="eggNOG" id="COG0652">
    <property type="taxonomic scope" value="Bacteria"/>
</dbReference>
<dbReference type="AlphaFoldDB" id="B8KYF1"/>
<evidence type="ECO:0000256" key="2">
    <source>
        <dbReference type="ARBA" id="ARBA00007365"/>
    </source>
</evidence>
<feature type="domain" description="PPIase cyclophilin-type" evidence="6">
    <location>
        <begin position="1"/>
        <end position="159"/>
    </location>
</feature>
<accession>B8KYF1</accession>
<dbReference type="STRING" id="565045.NOR51B_2161"/>
<dbReference type="Proteomes" id="UP000004699">
    <property type="component" value="Unassembled WGS sequence"/>
</dbReference>
<dbReference type="HOGENOM" id="CLU_012062_16_9_6"/>
<dbReference type="InterPro" id="IPR002130">
    <property type="entry name" value="Cyclophilin-type_PPIase_dom"/>
</dbReference>
<comment type="function">
    <text evidence="1 5">PPIases accelerate the folding of proteins. It catalyzes the cis-trans isomerization of proline imidic peptide bonds in oligopeptides.</text>
</comment>
<evidence type="ECO:0000256" key="1">
    <source>
        <dbReference type="ARBA" id="ARBA00002388"/>
    </source>
</evidence>
<reference evidence="8" key="1">
    <citation type="journal article" date="2013" name="BMC Microbiol.">
        <title>Taxonomy and evolution of bacteriochlorophyll a-containing members of the OM60/NOR5 clade of marine gammaproteobacteria: description of Luminiphilus syltensis gen. nov., sp. nov., reclassification of Haliea rubra as Pseudohaliea rubra gen. nov., comb. nov., and emendation of Chromatocurvus halotolerans.</title>
        <authorList>
            <person name="Spring S."/>
            <person name="Riedel T."/>
            <person name="Sproer C."/>
            <person name="Yan S."/>
            <person name="Harder J."/>
            <person name="Fuchs B.M."/>
        </authorList>
    </citation>
    <scope>NUCLEOTIDE SEQUENCE [LARGE SCALE GENOMIC DNA]</scope>
    <source>
        <strain evidence="8">NOR51-B</strain>
    </source>
</reference>
<proteinExistence type="inferred from homology"/>
<dbReference type="InterPro" id="IPR029000">
    <property type="entry name" value="Cyclophilin-like_dom_sf"/>
</dbReference>
<dbReference type="EMBL" id="DS999411">
    <property type="protein sequence ID" value="EED36213.1"/>
    <property type="molecule type" value="Genomic_DNA"/>
</dbReference>
<name>B8KYF1_9GAMM</name>
<organism evidence="7 8">
    <name type="scientific">Luminiphilus syltensis NOR5-1B</name>
    <dbReference type="NCBI Taxonomy" id="565045"/>
    <lineage>
        <taxon>Bacteria</taxon>
        <taxon>Pseudomonadati</taxon>
        <taxon>Pseudomonadota</taxon>
        <taxon>Gammaproteobacteria</taxon>
        <taxon>Cellvibrionales</taxon>
        <taxon>Halieaceae</taxon>
        <taxon>Luminiphilus</taxon>
    </lineage>
</organism>
<dbReference type="InterPro" id="IPR020892">
    <property type="entry name" value="Cyclophilin-type_PPIase_CS"/>
</dbReference>
<dbReference type="InterPro" id="IPR044665">
    <property type="entry name" value="E_coli_cyclophilin_A-like"/>
</dbReference>
<evidence type="ECO:0000256" key="3">
    <source>
        <dbReference type="ARBA" id="ARBA00023110"/>
    </source>
</evidence>
<dbReference type="PIRSF" id="PIRSF001467">
    <property type="entry name" value="Peptidylpro_ismrse"/>
    <property type="match status" value="1"/>
</dbReference>
<dbReference type="CDD" id="cd01920">
    <property type="entry name" value="cyclophilin_EcCYP_like"/>
    <property type="match status" value="1"/>
</dbReference>